<dbReference type="InterPro" id="IPR044946">
    <property type="entry name" value="Restrct_endonuc_typeI_TRD_sf"/>
</dbReference>
<evidence type="ECO:0000256" key="4">
    <source>
        <dbReference type="ARBA" id="ARBA00022679"/>
    </source>
</evidence>
<name>A0A368P6J7_9FLAO</name>
<sequence length="838" mass="95650">MSGLENNFWSFFNNVRGSKDIKELREIVISLIFLKYASDKCSNNPINEISVTQKANWDYLAENSRNLNFLDLLIEAFRSVEDQNDKIKDTFSLFDFSRKFKGEYDLNIIRELFEITSSLELPQDDLSFSKLIGNLLTRFSDYEGRNVTSFTTPDSVSKLMVQLLAPTEGSVLDSTCGSGGFFQEIADTYPQKKFQFYGQELDRSVLAIAKLRFAFNYKNSFQFGEAKNTLAENQFPNLDSDFVIMQPPFKVPNWSRDVSPLDPRFKYGLPHKNNANLAWVQHAIHLLNSKGKAVILLGQSSLFATQKEEIAIRKQLLENNFVESIITMPSGIINYTGIRTCIWILNKAKNTDSVLMIETDSLVERLVKGSYFSEKSINKINHIYNDFVEVKDVSRIVTLEEIRKKKYSLYPSQYFDILTEGELSNPKRLDEFVVPAKINKSQPSELLKAISIKDLSNNIDNFEIDISKLEERGNLKNHVLFNGRALLLSTIGGDLKPSFVDTLNQEIAIQKNVAIFTVDENRVLVDFLVQELNKDYVERQLLGFLKGAAIKYINKKDIKSLIIDVPSLTSQQSDIVKREKKIRFQKLVLESGYQKQLDNFKKEQEADLSSKRHMLNQDVSSLNSIVEYIKGEFNSRTNGIQLGTVLDKRDGTTMDILLNSLTDTVRVISEQVNSLSNTVEDIKKEVFDVKLFIKQLAKRESCKSFSIVESYDEDEFYTKIYADKSQLRNAFKCVLNNAIRHGFGGNSKNNVFKITLKDNGEYIDLLLENNGDPLPKGVTKQSYSTKSMKAGKTGNTGIGGWHVGIFAKSHNLKWDLINNENEEFKVGVMFKLEKHERI</sequence>
<dbReference type="InterPro" id="IPR029063">
    <property type="entry name" value="SAM-dependent_MTases_sf"/>
</dbReference>
<dbReference type="InterPro" id="IPR051537">
    <property type="entry name" value="DNA_Adenine_Mtase"/>
</dbReference>
<dbReference type="Proteomes" id="UP000252249">
    <property type="component" value="Unassembled WGS sequence"/>
</dbReference>
<dbReference type="Pfam" id="PF12161">
    <property type="entry name" value="HsdM_N"/>
    <property type="match status" value="1"/>
</dbReference>
<dbReference type="GO" id="GO:0009307">
    <property type="term" value="P:DNA restriction-modification system"/>
    <property type="evidence" value="ECO:0007669"/>
    <property type="project" value="UniProtKB-KW"/>
</dbReference>
<dbReference type="Gene3D" id="1.20.1260.30">
    <property type="match status" value="1"/>
</dbReference>
<accession>A0A368P6J7</accession>
<feature type="domain" description="DNA methylase adenine-specific" evidence="9">
    <location>
        <begin position="133"/>
        <end position="417"/>
    </location>
</feature>
<keyword evidence="7" id="KW-0238">DNA-binding</keyword>
<dbReference type="InterPro" id="IPR036890">
    <property type="entry name" value="HATPase_C_sf"/>
</dbReference>
<dbReference type="InterPro" id="IPR003356">
    <property type="entry name" value="DNA_methylase_A-5"/>
</dbReference>
<keyword evidence="4" id="KW-0808">Transferase</keyword>
<evidence type="ECO:0000256" key="5">
    <source>
        <dbReference type="ARBA" id="ARBA00022691"/>
    </source>
</evidence>
<comment type="caution">
    <text evidence="11">The sequence shown here is derived from an EMBL/GenBank/DDBJ whole genome shotgun (WGS) entry which is preliminary data.</text>
</comment>
<dbReference type="SUPFAM" id="SSF116734">
    <property type="entry name" value="DNA methylase specificity domain"/>
    <property type="match status" value="1"/>
</dbReference>
<dbReference type="Gene3D" id="3.40.50.150">
    <property type="entry name" value="Vaccinia Virus protein VP39"/>
    <property type="match status" value="1"/>
</dbReference>
<dbReference type="PRINTS" id="PR00507">
    <property type="entry name" value="N12N6MTFRASE"/>
</dbReference>
<dbReference type="PANTHER" id="PTHR42933">
    <property type="entry name" value="SLR6095 PROTEIN"/>
    <property type="match status" value="1"/>
</dbReference>
<reference evidence="11 12" key="1">
    <citation type="submission" date="2018-07" db="EMBL/GenBank/DDBJ databases">
        <title>Oceanihabitans testaceum sp. nov., isolated from marine sediment.</title>
        <authorList>
            <person name="Li C.-M."/>
        </authorList>
    </citation>
    <scope>NUCLEOTIDE SEQUENCE [LARGE SCALE GENOMIC DNA]</scope>
    <source>
        <strain evidence="11 12">S9-10</strain>
    </source>
</reference>
<evidence type="ECO:0000256" key="8">
    <source>
        <dbReference type="ARBA" id="ARBA00047942"/>
    </source>
</evidence>
<evidence type="ECO:0000259" key="9">
    <source>
        <dbReference type="Pfam" id="PF02384"/>
    </source>
</evidence>
<evidence type="ECO:0000313" key="11">
    <source>
        <dbReference type="EMBL" id="RCU57920.1"/>
    </source>
</evidence>
<protein>
    <recommendedName>
        <fullName evidence="2">site-specific DNA-methyltransferase (adenine-specific)</fullName>
        <ecNumber evidence="2">2.1.1.72</ecNumber>
    </recommendedName>
</protein>
<gene>
    <name evidence="11" type="ORF">DU428_00560</name>
</gene>
<keyword evidence="3" id="KW-0489">Methyltransferase</keyword>
<evidence type="ECO:0000259" key="10">
    <source>
        <dbReference type="Pfam" id="PF12161"/>
    </source>
</evidence>
<evidence type="ECO:0000256" key="2">
    <source>
        <dbReference type="ARBA" id="ARBA00011900"/>
    </source>
</evidence>
<keyword evidence="5" id="KW-0949">S-adenosyl-L-methionine</keyword>
<dbReference type="Pfam" id="PF02384">
    <property type="entry name" value="N6_Mtase"/>
    <property type="match status" value="1"/>
</dbReference>
<comment type="similarity">
    <text evidence="1">Belongs to the N(4)/N(6)-methyltransferase family.</text>
</comment>
<dbReference type="OrthoDB" id="9814572at2"/>
<dbReference type="InterPro" id="IPR022749">
    <property type="entry name" value="D12N6_MeTrfase_N"/>
</dbReference>
<keyword evidence="6" id="KW-0680">Restriction system</keyword>
<evidence type="ECO:0000313" key="12">
    <source>
        <dbReference type="Proteomes" id="UP000252249"/>
    </source>
</evidence>
<comment type="catalytic activity">
    <reaction evidence="8">
        <text>a 2'-deoxyadenosine in DNA + S-adenosyl-L-methionine = an N(6)-methyl-2'-deoxyadenosine in DNA + S-adenosyl-L-homocysteine + H(+)</text>
        <dbReference type="Rhea" id="RHEA:15197"/>
        <dbReference type="Rhea" id="RHEA-COMP:12418"/>
        <dbReference type="Rhea" id="RHEA-COMP:12419"/>
        <dbReference type="ChEBI" id="CHEBI:15378"/>
        <dbReference type="ChEBI" id="CHEBI:57856"/>
        <dbReference type="ChEBI" id="CHEBI:59789"/>
        <dbReference type="ChEBI" id="CHEBI:90615"/>
        <dbReference type="ChEBI" id="CHEBI:90616"/>
        <dbReference type="EC" id="2.1.1.72"/>
    </reaction>
</comment>
<dbReference type="RefSeq" id="WP_113965564.1">
    <property type="nucleotide sequence ID" value="NZ_QNRP01000001.1"/>
</dbReference>
<dbReference type="Gene3D" id="3.90.220.20">
    <property type="entry name" value="DNA methylase specificity domains"/>
    <property type="match status" value="1"/>
</dbReference>
<dbReference type="EMBL" id="QPIG01000001">
    <property type="protein sequence ID" value="RCU57920.1"/>
    <property type="molecule type" value="Genomic_DNA"/>
</dbReference>
<dbReference type="GO" id="GO:0008170">
    <property type="term" value="F:N-methyltransferase activity"/>
    <property type="evidence" value="ECO:0007669"/>
    <property type="project" value="InterPro"/>
</dbReference>
<dbReference type="InterPro" id="IPR038333">
    <property type="entry name" value="T1MK-like_N_sf"/>
</dbReference>
<dbReference type="EC" id="2.1.1.72" evidence="2"/>
<dbReference type="Gene3D" id="3.30.565.10">
    <property type="entry name" value="Histidine kinase-like ATPase, C-terminal domain"/>
    <property type="match status" value="1"/>
</dbReference>
<dbReference type="GO" id="GO:0032259">
    <property type="term" value="P:methylation"/>
    <property type="evidence" value="ECO:0007669"/>
    <property type="project" value="UniProtKB-KW"/>
</dbReference>
<evidence type="ECO:0000256" key="3">
    <source>
        <dbReference type="ARBA" id="ARBA00022603"/>
    </source>
</evidence>
<proteinExistence type="inferred from homology"/>
<dbReference type="SUPFAM" id="SSF53335">
    <property type="entry name" value="S-adenosyl-L-methionine-dependent methyltransferases"/>
    <property type="match status" value="1"/>
</dbReference>
<dbReference type="AlphaFoldDB" id="A0A368P6J7"/>
<dbReference type="GO" id="GO:0009007">
    <property type="term" value="F:site-specific DNA-methyltransferase (adenine-specific) activity"/>
    <property type="evidence" value="ECO:0007669"/>
    <property type="project" value="UniProtKB-EC"/>
</dbReference>
<evidence type="ECO:0000256" key="6">
    <source>
        <dbReference type="ARBA" id="ARBA00022747"/>
    </source>
</evidence>
<dbReference type="SUPFAM" id="SSF55874">
    <property type="entry name" value="ATPase domain of HSP90 chaperone/DNA topoisomerase II/histidine kinase"/>
    <property type="match status" value="1"/>
</dbReference>
<evidence type="ECO:0000256" key="7">
    <source>
        <dbReference type="ARBA" id="ARBA00023125"/>
    </source>
</evidence>
<dbReference type="GO" id="GO:0003677">
    <property type="term" value="F:DNA binding"/>
    <property type="evidence" value="ECO:0007669"/>
    <property type="project" value="UniProtKB-KW"/>
</dbReference>
<keyword evidence="12" id="KW-1185">Reference proteome</keyword>
<organism evidence="11 12">
    <name type="scientific">Oceanihabitans sediminis</name>
    <dbReference type="NCBI Taxonomy" id="1812012"/>
    <lineage>
        <taxon>Bacteria</taxon>
        <taxon>Pseudomonadati</taxon>
        <taxon>Bacteroidota</taxon>
        <taxon>Flavobacteriia</taxon>
        <taxon>Flavobacteriales</taxon>
        <taxon>Flavobacteriaceae</taxon>
        <taxon>Oceanihabitans</taxon>
    </lineage>
</organism>
<dbReference type="PANTHER" id="PTHR42933:SF3">
    <property type="entry name" value="TYPE I RESTRICTION ENZYME MJAVIII METHYLASE SUBUNIT"/>
    <property type="match status" value="1"/>
</dbReference>
<evidence type="ECO:0000256" key="1">
    <source>
        <dbReference type="ARBA" id="ARBA00006594"/>
    </source>
</evidence>
<feature type="domain" description="N6 adenine-specific DNA methyltransferase N-terminal" evidence="10">
    <location>
        <begin position="4"/>
        <end position="99"/>
    </location>
</feature>